<evidence type="ECO:0000256" key="1">
    <source>
        <dbReference type="SAM" id="MobiDB-lite"/>
    </source>
</evidence>
<dbReference type="Proteomes" id="UP000048948">
    <property type="component" value="Unassembled WGS sequence"/>
</dbReference>
<dbReference type="AlphaFoldDB" id="A0A655AIC0"/>
<feature type="region of interest" description="Disordered" evidence="1">
    <location>
        <begin position="96"/>
        <end position="134"/>
    </location>
</feature>
<sequence length="134" mass="14153">MLLADLTVADRSAVPALSASLADTAKPAGTARLPGARPPSAILGEFADHALRFLQRQGVGGLSHGIRRRALLQDLYKPVVKQRRLSANGLIGLRPRAKQRRDASRHVIAAGSQHSCRRGGRSGVGRAHSGADRG</sequence>
<organism evidence="2 4">
    <name type="scientific">Mycobacterium tuberculosis</name>
    <dbReference type="NCBI Taxonomy" id="1773"/>
    <lineage>
        <taxon>Bacteria</taxon>
        <taxon>Bacillati</taxon>
        <taxon>Actinomycetota</taxon>
        <taxon>Actinomycetes</taxon>
        <taxon>Mycobacteriales</taxon>
        <taxon>Mycobacteriaceae</taxon>
        <taxon>Mycobacterium</taxon>
        <taxon>Mycobacterium tuberculosis complex</taxon>
    </lineage>
</organism>
<evidence type="ECO:0000313" key="5">
    <source>
        <dbReference type="Proteomes" id="UP000050164"/>
    </source>
</evidence>
<evidence type="ECO:0000313" key="2">
    <source>
        <dbReference type="EMBL" id="CKT35798.1"/>
    </source>
</evidence>
<evidence type="ECO:0000313" key="3">
    <source>
        <dbReference type="EMBL" id="CKU08654.1"/>
    </source>
</evidence>
<reference evidence="4 5" key="1">
    <citation type="submission" date="2015-03" db="EMBL/GenBank/DDBJ databases">
        <authorList>
            <consortium name="Pathogen Informatics"/>
        </authorList>
    </citation>
    <scope>NUCLEOTIDE SEQUENCE [LARGE SCALE GENOMIC DNA]</scope>
    <source>
        <strain evidence="2 4">Bir 172</strain>
        <strain evidence="3 5">Bir 185</strain>
    </source>
</reference>
<name>A0A655AIC0_MYCTX</name>
<protein>
    <submittedName>
        <fullName evidence="2">Uncharacterized protein</fullName>
    </submittedName>
</protein>
<evidence type="ECO:0000313" key="4">
    <source>
        <dbReference type="Proteomes" id="UP000048948"/>
    </source>
</evidence>
<accession>A0A655AIC0</accession>
<dbReference type="EMBL" id="CNGE01000796">
    <property type="protein sequence ID" value="CKT35798.1"/>
    <property type="molecule type" value="Genomic_DNA"/>
</dbReference>
<proteinExistence type="predicted"/>
<gene>
    <name evidence="2" type="ORF">ERS027646_03412</name>
    <name evidence="3" type="ORF">ERS027659_05044</name>
</gene>
<dbReference type="EMBL" id="CNFT01002236">
    <property type="protein sequence ID" value="CKU08654.1"/>
    <property type="molecule type" value="Genomic_DNA"/>
</dbReference>
<dbReference type="Proteomes" id="UP000050164">
    <property type="component" value="Unassembled WGS sequence"/>
</dbReference>